<reference evidence="2 3" key="1">
    <citation type="journal article" date="2014" name="Genome Biol. Evol.">
        <title>Extensive gene acquisition in the extremely psychrophilic bacterial species Psychroflexus torquis and the link to sea-ice ecosystem specialism.</title>
        <authorList>
            <person name="Feng S."/>
            <person name="Powell S.M."/>
            <person name="Wilson R."/>
            <person name="Bowman J.P."/>
        </authorList>
    </citation>
    <scope>NUCLEOTIDE SEQUENCE [LARGE SCALE GENOMIC DNA]</scope>
    <source>
        <strain evidence="2 3">ACAM 44</strain>
    </source>
</reference>
<sequence>MKTIKLVSMLAFTFFMMNVNAQGQGETVAGLEEKALLGKFVDHNMTSFVIIASEDLQRIQNILLHEDYLENEKEIKGKLKGTQPYFALMTNKGRYDLKNMKFEKGTILTMYTRKYSGDVLIPKNMFFPSDIFKGKETIRVGNSKATVSLKTKGEVSLIFM</sequence>
<evidence type="ECO:0008006" key="4">
    <source>
        <dbReference type="Google" id="ProtNLM"/>
    </source>
</evidence>
<evidence type="ECO:0000313" key="2">
    <source>
        <dbReference type="EMBL" id="EMY79903.1"/>
    </source>
</evidence>
<feature type="chain" id="PRO_5004113634" description="Secreted protein" evidence="1">
    <location>
        <begin position="22"/>
        <end position="160"/>
    </location>
</feature>
<organism evidence="2 3">
    <name type="scientific">Psychroflexus gondwanensis ACAM 44</name>
    <dbReference type="NCBI Taxonomy" id="1189619"/>
    <lineage>
        <taxon>Bacteria</taxon>
        <taxon>Pseudomonadati</taxon>
        <taxon>Bacteroidota</taxon>
        <taxon>Flavobacteriia</taxon>
        <taxon>Flavobacteriales</taxon>
        <taxon>Flavobacteriaceae</taxon>
        <taxon>Psychroflexus</taxon>
    </lineage>
</organism>
<keyword evidence="1" id="KW-0732">Signal</keyword>
<evidence type="ECO:0000256" key="1">
    <source>
        <dbReference type="SAM" id="SignalP"/>
    </source>
</evidence>
<accession>N1WVN3</accession>
<feature type="signal peptide" evidence="1">
    <location>
        <begin position="1"/>
        <end position="21"/>
    </location>
</feature>
<dbReference type="EMBL" id="APLF01000028">
    <property type="protein sequence ID" value="EMY79903.1"/>
    <property type="molecule type" value="Genomic_DNA"/>
</dbReference>
<dbReference type="STRING" id="1189619.pgond44_14573"/>
<gene>
    <name evidence="2" type="ORF">pgond44_14573</name>
</gene>
<dbReference type="RefSeq" id="WP_003445299.1">
    <property type="nucleotide sequence ID" value="NZ_APLF01000028.1"/>
</dbReference>
<evidence type="ECO:0000313" key="3">
    <source>
        <dbReference type="Proteomes" id="UP000012317"/>
    </source>
</evidence>
<proteinExistence type="predicted"/>
<comment type="caution">
    <text evidence="2">The sequence shown here is derived from an EMBL/GenBank/DDBJ whole genome shotgun (WGS) entry which is preliminary data.</text>
</comment>
<dbReference type="Proteomes" id="UP000012317">
    <property type="component" value="Unassembled WGS sequence"/>
</dbReference>
<dbReference type="AlphaFoldDB" id="N1WVN3"/>
<protein>
    <recommendedName>
        <fullName evidence="4">Secreted protein</fullName>
    </recommendedName>
</protein>
<keyword evidence="3" id="KW-1185">Reference proteome</keyword>
<name>N1WVN3_9FLAO</name>